<reference evidence="1" key="1">
    <citation type="submission" date="2015-03" db="EMBL/GenBank/DDBJ databases">
        <title>Wuchereria bancrofti Genome Sequencing Papua New Guinea Strain.</title>
        <authorList>
            <person name="Small S.T."/>
            <person name="Serre D."/>
            <person name="Zimmerman P.A."/>
        </authorList>
    </citation>
    <scope>NUCLEOTIDE SEQUENCE [LARGE SCALE GENOMIC DNA]</scope>
    <source>
        <strain evidence="1">pt0022</strain>
    </source>
</reference>
<proteinExistence type="predicted"/>
<protein>
    <submittedName>
        <fullName evidence="2">Uncharacterized protein</fullName>
    </submittedName>
</protein>
<reference evidence="1" key="2">
    <citation type="journal article" date="2016" name="Mol. Ecol.">
        <title>Population genomics of the filarial nematode parasite Wuchereria bancrofti from mosquitoes.</title>
        <authorList>
            <person name="Small S.T."/>
            <person name="Reimer L.J."/>
            <person name="Tisch D.J."/>
            <person name="King C.L."/>
            <person name="Christensen B.M."/>
            <person name="Siba P.M."/>
            <person name="Kazura J.W."/>
            <person name="Serre D."/>
            <person name="Zimmerman P.A."/>
        </authorList>
    </citation>
    <scope>NUCLEOTIDE SEQUENCE</scope>
    <source>
        <strain evidence="1">pt0022</strain>
    </source>
</reference>
<dbReference type="WBParaSite" id="mrna-Wban_10795">
    <property type="protein sequence ID" value="mrna-Wban_10795"/>
    <property type="gene ID" value="Wban_10795"/>
</dbReference>
<sequence>MLEQQIGQFSCHRQRGYCSQKCFYAALAENNNSTKLYFSFSHVPQLSTMNRLQRACFLSSNLPINAAIFDFLSEL</sequence>
<evidence type="ECO:0000313" key="2">
    <source>
        <dbReference type="WBParaSite" id="mrna-Wban_10795"/>
    </source>
</evidence>
<name>A0AAF5Q6C2_WUCBA</name>
<reference evidence="2" key="3">
    <citation type="submission" date="2024-02" db="UniProtKB">
        <authorList>
            <consortium name="WormBaseParasite"/>
        </authorList>
    </citation>
    <scope>IDENTIFICATION</scope>
    <source>
        <strain evidence="2">pt0022</strain>
    </source>
</reference>
<organism evidence="1 2">
    <name type="scientific">Wuchereria bancrofti</name>
    <dbReference type="NCBI Taxonomy" id="6293"/>
    <lineage>
        <taxon>Eukaryota</taxon>
        <taxon>Metazoa</taxon>
        <taxon>Ecdysozoa</taxon>
        <taxon>Nematoda</taxon>
        <taxon>Chromadorea</taxon>
        <taxon>Rhabditida</taxon>
        <taxon>Spirurina</taxon>
        <taxon>Spiruromorpha</taxon>
        <taxon>Filarioidea</taxon>
        <taxon>Onchocercidae</taxon>
        <taxon>Wuchereria</taxon>
    </lineage>
</organism>
<evidence type="ECO:0000313" key="1">
    <source>
        <dbReference type="Proteomes" id="UP000093561"/>
    </source>
</evidence>
<accession>A0AAF5Q6C2</accession>
<dbReference type="AlphaFoldDB" id="A0AAF5Q6C2"/>
<dbReference type="Proteomes" id="UP000093561">
    <property type="component" value="Unassembled WGS sequence"/>
</dbReference>